<organism evidence="2 3">
    <name type="scientific">Calocera viscosa (strain TUFC12733)</name>
    <dbReference type="NCBI Taxonomy" id="1330018"/>
    <lineage>
        <taxon>Eukaryota</taxon>
        <taxon>Fungi</taxon>
        <taxon>Dikarya</taxon>
        <taxon>Basidiomycota</taxon>
        <taxon>Agaricomycotina</taxon>
        <taxon>Dacrymycetes</taxon>
        <taxon>Dacrymycetales</taxon>
        <taxon>Dacrymycetaceae</taxon>
        <taxon>Calocera</taxon>
    </lineage>
</organism>
<dbReference type="Gene3D" id="3.40.50.12230">
    <property type="match status" value="1"/>
</dbReference>
<evidence type="ECO:0000313" key="3">
    <source>
        <dbReference type="Proteomes" id="UP000076738"/>
    </source>
</evidence>
<dbReference type="InterPro" id="IPR036477">
    <property type="entry name" value="Formyl_transf_N_sf"/>
</dbReference>
<dbReference type="Pfam" id="PF00551">
    <property type="entry name" value="Formyl_trans_N"/>
    <property type="match status" value="1"/>
</dbReference>
<keyword evidence="3" id="KW-1185">Reference proteome</keyword>
<proteinExistence type="predicted"/>
<feature type="non-terminal residue" evidence="2">
    <location>
        <position position="1"/>
    </location>
</feature>
<sequence>NLLVVASFGKILPPALLDRFAPNRRLNVHPSLLPHLRGPSPIQTAIYNGDTEIGVSIIGVEKKVDSGDIWAQEKYVRISIYRAEPGSSHCCRVSIKTTIFSS</sequence>
<accession>A0A167L438</accession>
<dbReference type="PANTHER" id="PTHR11138">
    <property type="entry name" value="METHIONYL-TRNA FORMYLTRANSFERASE"/>
    <property type="match status" value="1"/>
</dbReference>
<dbReference type="InterPro" id="IPR002376">
    <property type="entry name" value="Formyl_transf_N"/>
</dbReference>
<evidence type="ECO:0000259" key="1">
    <source>
        <dbReference type="Pfam" id="PF00551"/>
    </source>
</evidence>
<dbReference type="SUPFAM" id="SSF53328">
    <property type="entry name" value="Formyltransferase"/>
    <property type="match status" value="1"/>
</dbReference>
<dbReference type="GO" id="GO:0005739">
    <property type="term" value="C:mitochondrion"/>
    <property type="evidence" value="ECO:0007669"/>
    <property type="project" value="TreeGrafter"/>
</dbReference>
<evidence type="ECO:0000313" key="2">
    <source>
        <dbReference type="EMBL" id="KZO95309.1"/>
    </source>
</evidence>
<dbReference type="GO" id="GO:0004479">
    <property type="term" value="F:methionyl-tRNA formyltransferase activity"/>
    <property type="evidence" value="ECO:0007669"/>
    <property type="project" value="TreeGrafter"/>
</dbReference>
<dbReference type="STRING" id="1330018.A0A167L438"/>
<name>A0A167L438_CALVF</name>
<dbReference type="EMBL" id="KV417289">
    <property type="protein sequence ID" value="KZO95309.1"/>
    <property type="molecule type" value="Genomic_DNA"/>
</dbReference>
<gene>
    <name evidence="2" type="ORF">CALVIDRAFT_482790</name>
</gene>
<dbReference type="OrthoDB" id="10268103at2759"/>
<dbReference type="Proteomes" id="UP000076738">
    <property type="component" value="Unassembled WGS sequence"/>
</dbReference>
<dbReference type="AlphaFoldDB" id="A0A167L438"/>
<protein>
    <recommendedName>
        <fullName evidence="1">Formyl transferase N-terminal domain-containing protein</fullName>
    </recommendedName>
</protein>
<dbReference type="PANTHER" id="PTHR11138:SF5">
    <property type="entry name" value="METHIONYL-TRNA FORMYLTRANSFERASE, MITOCHONDRIAL"/>
    <property type="match status" value="1"/>
</dbReference>
<feature type="domain" description="Formyl transferase N-terminal" evidence="1">
    <location>
        <begin position="2"/>
        <end position="74"/>
    </location>
</feature>
<reference evidence="2 3" key="1">
    <citation type="journal article" date="2016" name="Mol. Biol. Evol.">
        <title>Comparative Genomics of Early-Diverging Mushroom-Forming Fungi Provides Insights into the Origins of Lignocellulose Decay Capabilities.</title>
        <authorList>
            <person name="Nagy L.G."/>
            <person name="Riley R."/>
            <person name="Tritt A."/>
            <person name="Adam C."/>
            <person name="Daum C."/>
            <person name="Floudas D."/>
            <person name="Sun H."/>
            <person name="Yadav J.S."/>
            <person name="Pangilinan J."/>
            <person name="Larsson K.H."/>
            <person name="Matsuura K."/>
            <person name="Barry K."/>
            <person name="Labutti K."/>
            <person name="Kuo R."/>
            <person name="Ohm R.A."/>
            <person name="Bhattacharya S.S."/>
            <person name="Shirouzu T."/>
            <person name="Yoshinaga Y."/>
            <person name="Martin F.M."/>
            <person name="Grigoriev I.V."/>
            <person name="Hibbett D.S."/>
        </authorList>
    </citation>
    <scope>NUCLEOTIDE SEQUENCE [LARGE SCALE GENOMIC DNA]</scope>
    <source>
        <strain evidence="2 3">TUFC12733</strain>
    </source>
</reference>